<accession>A0A2P8EY58</accession>
<evidence type="ECO:0000313" key="1">
    <source>
        <dbReference type="EMBL" id="PSL14355.1"/>
    </source>
</evidence>
<dbReference type="RefSeq" id="WP_106591434.1">
    <property type="nucleotide sequence ID" value="NZ_PYGI01000008.1"/>
</dbReference>
<sequence length="215" mass="23774">MLRWLALLLLLMNALVLLWYAQQQEGERVTVSTEEISRLHLLHELGGGESLQPRASECHRIGLFASPQEALRAAERLQERGFDAEVHPAPAAVIGYRLVLPRPADAAAELSLLDQLALAGWVPQTESGHFVLGPFLGEQARQEADIEQAAIASVLELTAQRQPIRDSVPLQQIFTRVPEAQNVEQRLQQILAGGWPGIKIEKKLCEGVAHPQQDQ</sequence>
<dbReference type="Proteomes" id="UP000242133">
    <property type="component" value="Unassembled WGS sequence"/>
</dbReference>
<proteinExistence type="predicted"/>
<reference evidence="1 2" key="1">
    <citation type="submission" date="2018-03" db="EMBL/GenBank/DDBJ databases">
        <title>Genomic Encyclopedia of Archaeal and Bacterial Type Strains, Phase II (KMG-II): from individual species to whole genera.</title>
        <authorList>
            <person name="Goeker M."/>
        </authorList>
    </citation>
    <scope>NUCLEOTIDE SEQUENCE [LARGE SCALE GENOMIC DNA]</scope>
    <source>
        <strain evidence="1 2">DSM 17586</strain>
    </source>
</reference>
<keyword evidence="2" id="KW-1185">Reference proteome</keyword>
<evidence type="ECO:0008006" key="3">
    <source>
        <dbReference type="Google" id="ProtNLM"/>
    </source>
</evidence>
<dbReference type="OrthoDB" id="6120292at2"/>
<name>A0A2P8EY58_9GAMM</name>
<organism evidence="1 2">
    <name type="scientific">Marinobacterium halophilum</name>
    <dbReference type="NCBI Taxonomy" id="267374"/>
    <lineage>
        <taxon>Bacteria</taxon>
        <taxon>Pseudomonadati</taxon>
        <taxon>Pseudomonadota</taxon>
        <taxon>Gammaproteobacteria</taxon>
        <taxon>Oceanospirillales</taxon>
        <taxon>Oceanospirillaceae</taxon>
        <taxon>Marinobacterium</taxon>
    </lineage>
</organism>
<dbReference type="EMBL" id="PYGI01000008">
    <property type="protein sequence ID" value="PSL14355.1"/>
    <property type="molecule type" value="Genomic_DNA"/>
</dbReference>
<protein>
    <recommendedName>
        <fullName evidence="3">Sporulation related protein</fullName>
    </recommendedName>
</protein>
<comment type="caution">
    <text evidence="1">The sequence shown here is derived from an EMBL/GenBank/DDBJ whole genome shotgun (WGS) entry which is preliminary data.</text>
</comment>
<dbReference type="AlphaFoldDB" id="A0A2P8EY58"/>
<gene>
    <name evidence="1" type="ORF">CLV44_10884</name>
</gene>
<evidence type="ECO:0000313" key="2">
    <source>
        <dbReference type="Proteomes" id="UP000242133"/>
    </source>
</evidence>